<dbReference type="PANTHER" id="PTHR12598">
    <property type="entry name" value="COPPER HOMEOSTASIS PROTEIN CUTC"/>
    <property type="match status" value="1"/>
</dbReference>
<dbReference type="Gene3D" id="3.20.20.380">
    <property type="entry name" value="Copper homeostasis (CutC) domain"/>
    <property type="match status" value="1"/>
</dbReference>
<dbReference type="PANTHER" id="PTHR12598:SF0">
    <property type="entry name" value="COPPER HOMEOSTASIS PROTEIN CUTC HOMOLOG"/>
    <property type="match status" value="1"/>
</dbReference>
<keyword evidence="4" id="KW-1185">Reference proteome</keyword>
<dbReference type="RefSeq" id="XP_014174107.1">
    <property type="nucleotide sequence ID" value="XM_014318632.1"/>
</dbReference>
<dbReference type="InterPro" id="IPR005627">
    <property type="entry name" value="CutC-like"/>
</dbReference>
<dbReference type="EMBL" id="GL629765">
    <property type="protein sequence ID" value="EFX04625.1"/>
    <property type="molecule type" value="Genomic_DNA"/>
</dbReference>
<dbReference type="AlphaFoldDB" id="F0XEN6"/>
<sequence>MSVTTFEVPVFSAEAAGTAVFHGATRLEINRGGSYAVGGLTPTLEEVRAAAASLGGHSVPLRVMIRPRGKPLSGRPDFLYTDEELDEMRTCIGVFVAAGLLRPDRGDGFVFGVLEEAEETETAMEKAVRIDVARCQMLVQAASPFACVLHRAFDEVMATMGADGGIAAAIGCGFVGILTAGGVGAEGAMANLDMLRKLVSRKGTKLEEVDGETKDMDTLEVIIGGGVRSRNLPELMTILSCSRRPVAFHSSCLGAENESETVDGNEAAKIVELLRVGDGRRK</sequence>
<evidence type="ECO:0000313" key="4">
    <source>
        <dbReference type="Proteomes" id="UP000007796"/>
    </source>
</evidence>
<dbReference type="OrthoDB" id="7392499at2759"/>
<organism evidence="4">
    <name type="scientific">Grosmannia clavigera (strain kw1407 / UAMH 11150)</name>
    <name type="common">Blue stain fungus</name>
    <name type="synonym">Graphiocladiella clavigera</name>
    <dbReference type="NCBI Taxonomy" id="655863"/>
    <lineage>
        <taxon>Eukaryota</taxon>
        <taxon>Fungi</taxon>
        <taxon>Dikarya</taxon>
        <taxon>Ascomycota</taxon>
        <taxon>Pezizomycotina</taxon>
        <taxon>Sordariomycetes</taxon>
        <taxon>Sordariomycetidae</taxon>
        <taxon>Ophiostomatales</taxon>
        <taxon>Ophiostomataceae</taxon>
        <taxon>Leptographium</taxon>
    </lineage>
</organism>
<dbReference type="InterPro" id="IPR036822">
    <property type="entry name" value="CutC-like_dom_sf"/>
</dbReference>
<evidence type="ECO:0000256" key="1">
    <source>
        <dbReference type="ARBA" id="ARBA00007768"/>
    </source>
</evidence>
<name>F0XEN6_GROCL</name>
<gene>
    <name evidence="3" type="ORF">CMQ_1553</name>
</gene>
<dbReference type="STRING" id="655863.F0XEN6"/>
<reference evidence="3 4" key="1">
    <citation type="journal article" date="2011" name="Proc. Natl. Acad. Sci. U.S.A.">
        <title>Genome and transcriptome analyses of the mountain pine beetle-fungal symbiont Grosmannia clavigera, a lodgepole pine pathogen.</title>
        <authorList>
            <person name="DiGuistini S."/>
            <person name="Wang Y."/>
            <person name="Liao N.Y."/>
            <person name="Taylor G."/>
            <person name="Tanguay P."/>
            <person name="Feau N."/>
            <person name="Henrissat B."/>
            <person name="Chan S.K."/>
            <person name="Hesse-Orce U."/>
            <person name="Alamouti S.M."/>
            <person name="Tsui C.K.M."/>
            <person name="Docking R.T."/>
            <person name="Levasseur A."/>
            <person name="Haridas S."/>
            <person name="Robertson G."/>
            <person name="Birol I."/>
            <person name="Holt R.A."/>
            <person name="Marra M.A."/>
            <person name="Hamelin R.C."/>
            <person name="Hirst M."/>
            <person name="Jones S.J.M."/>
            <person name="Bohlmann J."/>
            <person name="Breuil C."/>
        </authorList>
    </citation>
    <scope>NUCLEOTIDE SEQUENCE [LARGE SCALE GENOMIC DNA]</scope>
    <source>
        <strain evidence="4">kw1407 / UAMH 11150</strain>
    </source>
</reference>
<dbReference type="Pfam" id="PF03932">
    <property type="entry name" value="CutC"/>
    <property type="match status" value="1"/>
</dbReference>
<evidence type="ECO:0000313" key="3">
    <source>
        <dbReference type="EMBL" id="EFX04625.1"/>
    </source>
</evidence>
<dbReference type="eggNOG" id="KOG4013">
    <property type="taxonomic scope" value="Eukaryota"/>
</dbReference>
<dbReference type="Proteomes" id="UP000007796">
    <property type="component" value="Unassembled WGS sequence"/>
</dbReference>
<dbReference type="InParanoid" id="F0XEN6"/>
<proteinExistence type="inferred from homology"/>
<dbReference type="GO" id="GO:0005507">
    <property type="term" value="F:copper ion binding"/>
    <property type="evidence" value="ECO:0007669"/>
    <property type="project" value="TreeGrafter"/>
</dbReference>
<evidence type="ECO:0000256" key="2">
    <source>
        <dbReference type="ARBA" id="ARBA00019014"/>
    </source>
</evidence>
<protein>
    <recommendedName>
        <fullName evidence="2">Copper homeostasis protein cutC homolog</fullName>
    </recommendedName>
</protein>
<accession>F0XEN6</accession>
<dbReference type="HOGENOM" id="CLU_050555_0_0_1"/>
<comment type="similarity">
    <text evidence="1">Belongs to the CutC family.</text>
</comment>
<dbReference type="GeneID" id="25974444"/>
<dbReference type="SUPFAM" id="SSF110395">
    <property type="entry name" value="CutC-like"/>
    <property type="match status" value="1"/>
</dbReference>